<feature type="transmembrane region" description="Helical" evidence="1">
    <location>
        <begin position="28"/>
        <end position="45"/>
    </location>
</feature>
<dbReference type="Pfam" id="PF01757">
    <property type="entry name" value="Acyl_transf_3"/>
    <property type="match status" value="1"/>
</dbReference>
<evidence type="ECO:0000313" key="3">
    <source>
        <dbReference type="EMBL" id="GAB96057.1"/>
    </source>
</evidence>
<organism evidence="3 4">
    <name type="scientific">Kineosphaera limosa NBRC 100340</name>
    <dbReference type="NCBI Taxonomy" id="1184609"/>
    <lineage>
        <taxon>Bacteria</taxon>
        <taxon>Bacillati</taxon>
        <taxon>Actinomycetota</taxon>
        <taxon>Actinomycetes</taxon>
        <taxon>Micrococcales</taxon>
        <taxon>Dermatophilaceae</taxon>
        <taxon>Kineosphaera</taxon>
    </lineage>
</organism>
<dbReference type="EMBL" id="BAHD01000031">
    <property type="protein sequence ID" value="GAB96057.1"/>
    <property type="molecule type" value="Genomic_DNA"/>
</dbReference>
<feature type="transmembrane region" description="Helical" evidence="1">
    <location>
        <begin position="65"/>
        <end position="89"/>
    </location>
</feature>
<evidence type="ECO:0000256" key="1">
    <source>
        <dbReference type="SAM" id="Phobius"/>
    </source>
</evidence>
<accession>K6WVB8</accession>
<protein>
    <recommendedName>
        <fullName evidence="2">Acyltransferase 3 domain-containing protein</fullName>
    </recommendedName>
</protein>
<feature type="transmembrane region" description="Helical" evidence="1">
    <location>
        <begin position="303"/>
        <end position="329"/>
    </location>
</feature>
<reference evidence="3 4" key="1">
    <citation type="submission" date="2012-08" db="EMBL/GenBank/DDBJ databases">
        <title>Whole genome shotgun sequence of Kineosphaera limosa NBRC 100340.</title>
        <authorList>
            <person name="Yoshida I."/>
            <person name="Isaki S."/>
            <person name="Hosoyama A."/>
            <person name="Tsuchikane K."/>
            <person name="Katsumata H."/>
            <person name="Ando Y."/>
            <person name="Ohji S."/>
            <person name="Hamada M."/>
            <person name="Tamura T."/>
            <person name="Yamazoe A."/>
            <person name="Yamazaki S."/>
            <person name="Fujita N."/>
        </authorList>
    </citation>
    <scope>NUCLEOTIDE SEQUENCE [LARGE SCALE GENOMIC DNA]</scope>
    <source>
        <strain evidence="3 4">NBRC 100340</strain>
    </source>
</reference>
<feature type="transmembrane region" description="Helical" evidence="1">
    <location>
        <begin position="137"/>
        <end position="162"/>
    </location>
</feature>
<dbReference type="eggNOG" id="COG1835">
    <property type="taxonomic scope" value="Bacteria"/>
</dbReference>
<dbReference type="AlphaFoldDB" id="K6WVB8"/>
<feature type="transmembrane region" description="Helical" evidence="1">
    <location>
        <begin position="349"/>
        <end position="369"/>
    </location>
</feature>
<feature type="domain" description="Acyltransferase 3" evidence="2">
    <location>
        <begin position="23"/>
        <end position="364"/>
    </location>
</feature>
<sequence>MARDMTSLGRIAESTPDDRDRVVDAARAFSIVVVVLWHWTVSVTFRTESGALAMANPLHVVPGGWVITWVFQVMTVFFLVGGYVNGLGWARAHEGAEGARRFVGRRLRRLARPTAVWAGVWITTELLAAALPGEHRWIWQWFPGYLTPLWFLAVYALLITAAPLTATAHQRHPVATLALLAGLVAAGTVLDVTTGWSWVLWAIAPLVWVFVHQLGYAWRSWDLGRRSLPVRLGIAAVGLAALLLLTGPGGYPRPLVATIDTDGSNLLPTNATVAALAVFQLGLLALATPALDRALRRDRWWRPVVAVNATAMTIFLWHMSALLVVIWGFEALGGVLIDAPTAAWWAQRPLWLLAPAAVLAAFVALVGRVERPRS</sequence>
<dbReference type="InterPro" id="IPR002656">
    <property type="entry name" value="Acyl_transf_3_dom"/>
</dbReference>
<keyword evidence="1" id="KW-0812">Transmembrane</keyword>
<feature type="transmembrane region" description="Helical" evidence="1">
    <location>
        <begin position="174"/>
        <end position="192"/>
    </location>
</feature>
<gene>
    <name evidence="3" type="ORF">KILIM_031_00290</name>
</gene>
<keyword evidence="1" id="KW-0472">Membrane</keyword>
<dbReference type="STRING" id="1184609.KILIM_031_00290"/>
<comment type="caution">
    <text evidence="3">The sequence shown here is derived from an EMBL/GenBank/DDBJ whole genome shotgun (WGS) entry which is preliminary data.</text>
</comment>
<feature type="transmembrane region" description="Helical" evidence="1">
    <location>
        <begin position="198"/>
        <end position="218"/>
    </location>
</feature>
<name>K6WVB8_9MICO</name>
<dbReference type="Proteomes" id="UP000008366">
    <property type="component" value="Unassembled WGS sequence"/>
</dbReference>
<evidence type="ECO:0000259" key="2">
    <source>
        <dbReference type="Pfam" id="PF01757"/>
    </source>
</evidence>
<keyword evidence="4" id="KW-1185">Reference proteome</keyword>
<feature type="transmembrane region" description="Helical" evidence="1">
    <location>
        <begin position="271"/>
        <end position="291"/>
    </location>
</feature>
<keyword evidence="1" id="KW-1133">Transmembrane helix</keyword>
<proteinExistence type="predicted"/>
<evidence type="ECO:0000313" key="4">
    <source>
        <dbReference type="Proteomes" id="UP000008366"/>
    </source>
</evidence>
<feature type="transmembrane region" description="Helical" evidence="1">
    <location>
        <begin position="230"/>
        <end position="251"/>
    </location>
</feature>
<dbReference type="GO" id="GO:0016747">
    <property type="term" value="F:acyltransferase activity, transferring groups other than amino-acyl groups"/>
    <property type="evidence" value="ECO:0007669"/>
    <property type="project" value="InterPro"/>
</dbReference>
<feature type="transmembrane region" description="Helical" evidence="1">
    <location>
        <begin position="110"/>
        <end position="131"/>
    </location>
</feature>